<accession>A0AA45C701</accession>
<dbReference type="GO" id="GO:0003677">
    <property type="term" value="F:DNA binding"/>
    <property type="evidence" value="ECO:0007669"/>
    <property type="project" value="UniProtKB-KW"/>
</dbReference>
<gene>
    <name evidence="5" type="ORF">C7380_108124</name>
</gene>
<sequence>MRKKIFETMSLFMKLVENAANGKKKILDFGDDMKFYRGEIHLIKVIGENPGMYISQVARYLKVTRAVVSKTLLKLEKDGFIIKEEDEENKKKLRLFLTKKGNLAYVNHQKYHLENDKEVYDYLNELDDDQIKIIEQFLKKAGKMLENHY</sequence>
<dbReference type="PROSITE" id="PS01117">
    <property type="entry name" value="HTH_MARR_1"/>
    <property type="match status" value="1"/>
</dbReference>
<dbReference type="PROSITE" id="PS50995">
    <property type="entry name" value="HTH_MARR_2"/>
    <property type="match status" value="1"/>
</dbReference>
<organism evidence="5 6">
    <name type="scientific">Oceanotoga teriensis</name>
    <dbReference type="NCBI Taxonomy" id="515440"/>
    <lineage>
        <taxon>Bacteria</taxon>
        <taxon>Thermotogati</taxon>
        <taxon>Thermotogota</taxon>
        <taxon>Thermotogae</taxon>
        <taxon>Petrotogales</taxon>
        <taxon>Petrotogaceae</taxon>
        <taxon>Oceanotoga</taxon>
    </lineage>
</organism>
<dbReference type="InterPro" id="IPR036390">
    <property type="entry name" value="WH_DNA-bd_sf"/>
</dbReference>
<protein>
    <submittedName>
        <fullName evidence="5">DNA-binding MarR family transcriptional regulator</fullName>
    </submittedName>
</protein>
<evidence type="ECO:0000256" key="3">
    <source>
        <dbReference type="ARBA" id="ARBA00023163"/>
    </source>
</evidence>
<reference evidence="5 6" key="1">
    <citation type="submission" date="2018-05" db="EMBL/GenBank/DDBJ databases">
        <title>Genomic Encyclopedia of Type Strains, Phase IV (KMG-IV): sequencing the most valuable type-strain genomes for metagenomic binning, comparative biology and taxonomic classification.</title>
        <authorList>
            <person name="Goeker M."/>
        </authorList>
    </citation>
    <scope>NUCLEOTIDE SEQUENCE [LARGE SCALE GENOMIC DNA]</scope>
    <source>
        <strain evidence="5 6">DSM 24906</strain>
    </source>
</reference>
<keyword evidence="2 5" id="KW-0238">DNA-binding</keyword>
<evidence type="ECO:0000313" key="6">
    <source>
        <dbReference type="Proteomes" id="UP000245921"/>
    </source>
</evidence>
<proteinExistence type="predicted"/>
<keyword evidence="1" id="KW-0805">Transcription regulation</keyword>
<dbReference type="InterPro" id="IPR023187">
    <property type="entry name" value="Tscrpt_reg_MarR-type_CS"/>
</dbReference>
<evidence type="ECO:0000256" key="2">
    <source>
        <dbReference type="ARBA" id="ARBA00023125"/>
    </source>
</evidence>
<dbReference type="Gene3D" id="1.10.10.10">
    <property type="entry name" value="Winged helix-like DNA-binding domain superfamily/Winged helix DNA-binding domain"/>
    <property type="match status" value="1"/>
</dbReference>
<evidence type="ECO:0000256" key="1">
    <source>
        <dbReference type="ARBA" id="ARBA00023015"/>
    </source>
</evidence>
<dbReference type="PANTHER" id="PTHR42756">
    <property type="entry name" value="TRANSCRIPTIONAL REGULATOR, MARR"/>
    <property type="match status" value="1"/>
</dbReference>
<dbReference type="SMART" id="SM00347">
    <property type="entry name" value="HTH_MARR"/>
    <property type="match status" value="1"/>
</dbReference>
<keyword evidence="3" id="KW-0804">Transcription</keyword>
<dbReference type="SUPFAM" id="SSF46785">
    <property type="entry name" value="Winged helix' DNA-binding domain"/>
    <property type="match status" value="1"/>
</dbReference>
<dbReference type="AlphaFoldDB" id="A0AA45C701"/>
<dbReference type="GO" id="GO:0003700">
    <property type="term" value="F:DNA-binding transcription factor activity"/>
    <property type="evidence" value="ECO:0007669"/>
    <property type="project" value="InterPro"/>
</dbReference>
<dbReference type="InterPro" id="IPR036388">
    <property type="entry name" value="WH-like_DNA-bd_sf"/>
</dbReference>
<dbReference type="Pfam" id="PF01047">
    <property type="entry name" value="MarR"/>
    <property type="match status" value="1"/>
</dbReference>
<comment type="caution">
    <text evidence="5">The sequence shown here is derived from an EMBL/GenBank/DDBJ whole genome shotgun (WGS) entry which is preliminary data.</text>
</comment>
<dbReference type="PANTHER" id="PTHR42756:SF1">
    <property type="entry name" value="TRANSCRIPTIONAL REPRESSOR OF EMRAB OPERON"/>
    <property type="match status" value="1"/>
</dbReference>
<name>A0AA45C701_9BACT</name>
<feature type="domain" description="HTH marR-type" evidence="4">
    <location>
        <begin position="2"/>
        <end position="143"/>
    </location>
</feature>
<evidence type="ECO:0000313" key="5">
    <source>
        <dbReference type="EMBL" id="PWJ93294.1"/>
    </source>
</evidence>
<dbReference type="EMBL" id="QGGI01000008">
    <property type="protein sequence ID" value="PWJ93294.1"/>
    <property type="molecule type" value="Genomic_DNA"/>
</dbReference>
<dbReference type="Proteomes" id="UP000245921">
    <property type="component" value="Unassembled WGS sequence"/>
</dbReference>
<keyword evidence="6" id="KW-1185">Reference proteome</keyword>
<evidence type="ECO:0000259" key="4">
    <source>
        <dbReference type="PROSITE" id="PS50995"/>
    </source>
</evidence>
<dbReference type="InterPro" id="IPR000835">
    <property type="entry name" value="HTH_MarR-typ"/>
</dbReference>